<keyword evidence="2" id="KW-1185">Reference proteome</keyword>
<sequence length="128" mass="14952">MCNQEKPNPIDHFNHLLPEWGQAADEIYQNYHFLNLALSQTDRLLIPKEALQKLVKLKELLVTTLVDLVQDLPAATHRLSNETRQSIGRFNTHTITLQNINRQTDVLFKELLREYPSLKAWFDSIDDE</sequence>
<proteinExistence type="predicted"/>
<evidence type="ECO:0000313" key="1">
    <source>
        <dbReference type="EMBL" id="MRS63878.1"/>
    </source>
</evidence>
<organism evidence="1 2">
    <name type="scientific">Larkinella terrae</name>
    <dbReference type="NCBI Taxonomy" id="2025311"/>
    <lineage>
        <taxon>Bacteria</taxon>
        <taxon>Pseudomonadati</taxon>
        <taxon>Bacteroidota</taxon>
        <taxon>Cytophagia</taxon>
        <taxon>Cytophagales</taxon>
        <taxon>Spirosomataceae</taxon>
        <taxon>Larkinella</taxon>
    </lineage>
</organism>
<dbReference type="AlphaFoldDB" id="A0A7K0ER30"/>
<accession>A0A7K0ER30</accession>
<dbReference type="RefSeq" id="WP_154177243.1">
    <property type="nucleotide sequence ID" value="NZ_WJXZ01000013.1"/>
</dbReference>
<protein>
    <submittedName>
        <fullName evidence="1">Uncharacterized protein</fullName>
    </submittedName>
</protein>
<dbReference type="OrthoDB" id="957014at2"/>
<comment type="caution">
    <text evidence="1">The sequence shown here is derived from an EMBL/GenBank/DDBJ whole genome shotgun (WGS) entry which is preliminary data.</text>
</comment>
<gene>
    <name evidence="1" type="ORF">GJJ30_21440</name>
</gene>
<name>A0A7K0ER30_9BACT</name>
<dbReference type="EMBL" id="WJXZ01000013">
    <property type="protein sequence ID" value="MRS63878.1"/>
    <property type="molecule type" value="Genomic_DNA"/>
</dbReference>
<evidence type="ECO:0000313" key="2">
    <source>
        <dbReference type="Proteomes" id="UP000441754"/>
    </source>
</evidence>
<reference evidence="1 2" key="1">
    <citation type="journal article" date="2018" name="Antonie Van Leeuwenhoek">
        <title>Larkinella terrae sp. nov., isolated from soil on Jeju Island, South Korea.</title>
        <authorList>
            <person name="Ten L.N."/>
            <person name="Jeon J."/>
            <person name="Park S.J."/>
            <person name="Park S."/>
            <person name="Lee S.Y."/>
            <person name="Kim M.K."/>
            <person name="Jung H.Y."/>
        </authorList>
    </citation>
    <scope>NUCLEOTIDE SEQUENCE [LARGE SCALE GENOMIC DNA]</scope>
    <source>
        <strain evidence="1 2">KCTC 52001</strain>
    </source>
</reference>
<dbReference type="Proteomes" id="UP000441754">
    <property type="component" value="Unassembled WGS sequence"/>
</dbReference>